<evidence type="ECO:0000256" key="7">
    <source>
        <dbReference type="SAM" id="MobiDB-lite"/>
    </source>
</evidence>
<evidence type="ECO:0000256" key="2">
    <source>
        <dbReference type="ARBA" id="ARBA00022737"/>
    </source>
</evidence>
<keyword evidence="10" id="KW-1185">Reference proteome</keyword>
<keyword evidence="4" id="KW-0238">DNA-binding</keyword>
<accession>A0AAV6LI35</accession>
<feature type="region of interest" description="Disordered" evidence="7">
    <location>
        <begin position="136"/>
        <end position="169"/>
    </location>
</feature>
<evidence type="ECO:0000256" key="5">
    <source>
        <dbReference type="ARBA" id="ARBA00023163"/>
    </source>
</evidence>
<organism evidence="9 10">
    <name type="scientific">Rhododendron griersonianum</name>
    <dbReference type="NCBI Taxonomy" id="479676"/>
    <lineage>
        <taxon>Eukaryota</taxon>
        <taxon>Viridiplantae</taxon>
        <taxon>Streptophyta</taxon>
        <taxon>Embryophyta</taxon>
        <taxon>Tracheophyta</taxon>
        <taxon>Spermatophyta</taxon>
        <taxon>Magnoliopsida</taxon>
        <taxon>eudicotyledons</taxon>
        <taxon>Gunneridae</taxon>
        <taxon>Pentapetalae</taxon>
        <taxon>asterids</taxon>
        <taxon>Ericales</taxon>
        <taxon>Ericaceae</taxon>
        <taxon>Ericoideae</taxon>
        <taxon>Rhodoreae</taxon>
        <taxon>Rhododendron</taxon>
    </lineage>
</organism>
<keyword evidence="2" id="KW-0677">Repeat</keyword>
<gene>
    <name evidence="9" type="ORF">RHGRI_000256</name>
</gene>
<dbReference type="PANTHER" id="PTHR31221:SF150">
    <property type="entry name" value="WRKY TRANSCRIPTION FACTOR 32-RELATED"/>
    <property type="match status" value="1"/>
</dbReference>
<feature type="domain" description="WRKY" evidence="8">
    <location>
        <begin position="375"/>
        <end position="440"/>
    </location>
</feature>
<evidence type="ECO:0000256" key="4">
    <source>
        <dbReference type="ARBA" id="ARBA00023125"/>
    </source>
</evidence>
<evidence type="ECO:0000256" key="3">
    <source>
        <dbReference type="ARBA" id="ARBA00023015"/>
    </source>
</evidence>
<keyword evidence="5" id="KW-0804">Transcription</keyword>
<feature type="domain" description="WRKY" evidence="8">
    <location>
        <begin position="193"/>
        <end position="257"/>
    </location>
</feature>
<dbReference type="EMBL" id="JACTNZ010000001">
    <property type="protein sequence ID" value="KAG5564014.1"/>
    <property type="molecule type" value="Genomic_DNA"/>
</dbReference>
<dbReference type="FunFam" id="2.20.25.80:FF:000006">
    <property type="entry name" value="WRKY transcription factor"/>
    <property type="match status" value="1"/>
</dbReference>
<evidence type="ECO:0000256" key="1">
    <source>
        <dbReference type="ARBA" id="ARBA00004123"/>
    </source>
</evidence>
<dbReference type="Pfam" id="PF03106">
    <property type="entry name" value="WRKY"/>
    <property type="match status" value="2"/>
</dbReference>
<dbReference type="Proteomes" id="UP000823749">
    <property type="component" value="Chromosome 1"/>
</dbReference>
<comment type="caution">
    <text evidence="9">The sequence shown here is derived from an EMBL/GenBank/DDBJ whole genome shotgun (WGS) entry which is preliminary data.</text>
</comment>
<evidence type="ECO:0000259" key="8">
    <source>
        <dbReference type="PROSITE" id="PS50811"/>
    </source>
</evidence>
<dbReference type="GO" id="GO:0003700">
    <property type="term" value="F:DNA-binding transcription factor activity"/>
    <property type="evidence" value="ECO:0007669"/>
    <property type="project" value="InterPro"/>
</dbReference>
<feature type="compositionally biased region" description="Acidic residues" evidence="7">
    <location>
        <begin position="23"/>
        <end position="47"/>
    </location>
</feature>
<dbReference type="AlphaFoldDB" id="A0AAV6LI35"/>
<sequence>MESKQQQRSLESLEEAEKTTSSADEEEEEEEEELDEVDDDDDGDDGGGEFRVEQRKQLGESPKNEARVKSETLAVASLSEKDFKSNFAASAHLLSEVPVDYALLRPLESPNFKDQVGKSHQQALVSVITEAAQSQLQNEVTESPQCPTSSSELSPTSVTQSISSGPTNKKLSLVANTNSACMPEVVRQNSSNRKSILSTDGYNWRKYGQKQVKIPQGSRSYYRCTHSECHAKKIEFSDNSNRMIEIICKGEHNHDPPRRINCTRESRLALPAAPNSPSSTGHPVRVLNDSDPTTSSREVIQETPVLPETKRQNSIGSNGTADVDIKEEHVDEPEPKRRQVAFYRAVGRVKKGNTAYSGPLCKPGKKPKIVVHAAGDVGISGDGYRWRKYGQKMVKGNPHPRNYYRCTSAGCPVRKHIERAVDNTTALIITYKGVHDHDMPVPKKRHGPPSAPLVAAAAPASMNTNSQFKDTEQTQNQISPTQWSVATGGGLTSEAMDTGEEKAMESARTLLSIGFEIKQC</sequence>
<proteinExistence type="predicted"/>
<keyword evidence="3" id="KW-0805">Transcription regulation</keyword>
<dbReference type="SMART" id="SM00774">
    <property type="entry name" value="WRKY"/>
    <property type="match status" value="2"/>
</dbReference>
<reference evidence="9" key="1">
    <citation type="submission" date="2020-08" db="EMBL/GenBank/DDBJ databases">
        <title>Plant Genome Project.</title>
        <authorList>
            <person name="Zhang R.-G."/>
        </authorList>
    </citation>
    <scope>NUCLEOTIDE SEQUENCE</scope>
    <source>
        <strain evidence="9">WSP0</strain>
        <tissue evidence="9">Leaf</tissue>
    </source>
</reference>
<dbReference type="InterPro" id="IPR003657">
    <property type="entry name" value="WRKY_dom"/>
</dbReference>
<dbReference type="SUPFAM" id="SSF118290">
    <property type="entry name" value="WRKY DNA-binding domain"/>
    <property type="match status" value="2"/>
</dbReference>
<dbReference type="Gene3D" id="2.20.25.80">
    <property type="entry name" value="WRKY domain"/>
    <property type="match status" value="2"/>
</dbReference>
<dbReference type="GO" id="GO:0005634">
    <property type="term" value="C:nucleus"/>
    <property type="evidence" value="ECO:0007669"/>
    <property type="project" value="UniProtKB-SubCell"/>
</dbReference>
<name>A0AAV6LI35_9ERIC</name>
<feature type="region of interest" description="Disordered" evidence="7">
    <location>
        <begin position="271"/>
        <end position="299"/>
    </location>
</feature>
<dbReference type="GO" id="GO:0043565">
    <property type="term" value="F:sequence-specific DNA binding"/>
    <property type="evidence" value="ECO:0007669"/>
    <property type="project" value="InterPro"/>
</dbReference>
<keyword evidence="6" id="KW-0539">Nucleus</keyword>
<evidence type="ECO:0000256" key="6">
    <source>
        <dbReference type="ARBA" id="ARBA00023242"/>
    </source>
</evidence>
<dbReference type="PROSITE" id="PS50811">
    <property type="entry name" value="WRKY"/>
    <property type="match status" value="2"/>
</dbReference>
<feature type="region of interest" description="Disordered" evidence="7">
    <location>
        <begin position="1"/>
        <end position="69"/>
    </location>
</feature>
<dbReference type="InterPro" id="IPR044810">
    <property type="entry name" value="WRKY_plant"/>
</dbReference>
<dbReference type="InterPro" id="IPR036576">
    <property type="entry name" value="WRKY_dom_sf"/>
</dbReference>
<feature type="compositionally biased region" description="Basic and acidic residues" evidence="7">
    <location>
        <begin position="48"/>
        <end position="69"/>
    </location>
</feature>
<feature type="compositionally biased region" description="Polar residues" evidence="7">
    <location>
        <begin position="1"/>
        <end position="10"/>
    </location>
</feature>
<protein>
    <recommendedName>
        <fullName evidence="8">WRKY domain-containing protein</fullName>
    </recommendedName>
</protein>
<comment type="subcellular location">
    <subcellularLocation>
        <location evidence="1">Nucleus</location>
    </subcellularLocation>
</comment>
<evidence type="ECO:0000313" key="9">
    <source>
        <dbReference type="EMBL" id="KAG5564014.1"/>
    </source>
</evidence>
<evidence type="ECO:0000313" key="10">
    <source>
        <dbReference type="Proteomes" id="UP000823749"/>
    </source>
</evidence>
<dbReference type="PANTHER" id="PTHR31221">
    <property type="entry name" value="WRKY TRANSCRIPTION FACTOR PROTEIN 1-RELATED"/>
    <property type="match status" value="1"/>
</dbReference>